<sequence length="115" mass="12992">MANAAPAAKPVDESLWWDSFVALFDELDKVPPSEKLPDHLAEKLRRNHAWFLNSVTRFKPPDQTSRLALDSHEIAVGSHRLLVKPELKNVALRFSELVVSPIFSPFPEVSLSQLH</sequence>
<protein>
    <submittedName>
        <fullName evidence="1">Uncharacterized protein</fullName>
    </submittedName>
</protein>
<dbReference type="AlphaFoldDB" id="A0A444E2N9"/>
<reference evidence="1 2" key="1">
    <citation type="journal article" date="2014" name="Agronomy (Basel)">
        <title>A Draft Genome Sequence for Ensete ventricosum, the Drought-Tolerant Tree Against Hunger.</title>
        <authorList>
            <person name="Harrison J."/>
            <person name="Moore K.A."/>
            <person name="Paszkiewicz K."/>
            <person name="Jones T."/>
            <person name="Grant M."/>
            <person name="Ambacheew D."/>
            <person name="Muzemil S."/>
            <person name="Studholme D.J."/>
        </authorList>
    </citation>
    <scope>NUCLEOTIDE SEQUENCE [LARGE SCALE GENOMIC DNA]</scope>
</reference>
<dbReference type="Proteomes" id="UP000287651">
    <property type="component" value="Unassembled WGS sequence"/>
</dbReference>
<gene>
    <name evidence="1" type="ORF">B296_00000813</name>
</gene>
<organism evidence="1 2">
    <name type="scientific">Ensete ventricosum</name>
    <name type="common">Abyssinian banana</name>
    <name type="synonym">Musa ensete</name>
    <dbReference type="NCBI Taxonomy" id="4639"/>
    <lineage>
        <taxon>Eukaryota</taxon>
        <taxon>Viridiplantae</taxon>
        <taxon>Streptophyta</taxon>
        <taxon>Embryophyta</taxon>
        <taxon>Tracheophyta</taxon>
        <taxon>Spermatophyta</taxon>
        <taxon>Magnoliopsida</taxon>
        <taxon>Liliopsida</taxon>
        <taxon>Zingiberales</taxon>
        <taxon>Musaceae</taxon>
        <taxon>Ensete</taxon>
    </lineage>
</organism>
<evidence type="ECO:0000313" key="1">
    <source>
        <dbReference type="EMBL" id="RRT70883.1"/>
    </source>
</evidence>
<evidence type="ECO:0000313" key="2">
    <source>
        <dbReference type="Proteomes" id="UP000287651"/>
    </source>
</evidence>
<proteinExistence type="predicted"/>
<accession>A0A444E2N9</accession>
<dbReference type="EMBL" id="AMZH03003875">
    <property type="protein sequence ID" value="RRT70883.1"/>
    <property type="molecule type" value="Genomic_DNA"/>
</dbReference>
<comment type="caution">
    <text evidence="1">The sequence shown here is derived from an EMBL/GenBank/DDBJ whole genome shotgun (WGS) entry which is preliminary data.</text>
</comment>
<name>A0A444E2N9_ENSVE</name>